<evidence type="ECO:0000313" key="2">
    <source>
        <dbReference type="Proteomes" id="UP000182444"/>
    </source>
</evidence>
<sequence>MAHTKLHAKQTSYSPQLPPTIPSYLSISNVASNDYRPLISFSVTPGRSQLVIKIPTNQARPWILNLSRHILHLTSYISHTPHVLHTPHVSHTHTYMSHTLPSCLIASVCVVRGTAFNSYK</sequence>
<proteinExistence type="predicted"/>
<dbReference type="Proteomes" id="UP000182444">
    <property type="component" value="Chromosome 1C"/>
</dbReference>
<accession>A0A1D8NC65</accession>
<protein>
    <submittedName>
        <fullName evidence="1">Uncharacterized protein</fullName>
    </submittedName>
</protein>
<reference evidence="1 2" key="1">
    <citation type="journal article" date="2016" name="PLoS ONE">
        <title>Sequence Assembly of Yarrowia lipolytica Strain W29/CLIB89 Shows Transposable Element Diversity.</title>
        <authorList>
            <person name="Magnan C."/>
            <person name="Yu J."/>
            <person name="Chang I."/>
            <person name="Jahn E."/>
            <person name="Kanomata Y."/>
            <person name="Wu J."/>
            <person name="Zeller M."/>
            <person name="Oakes M."/>
            <person name="Baldi P."/>
            <person name="Sandmeyer S."/>
        </authorList>
    </citation>
    <scope>NUCLEOTIDE SEQUENCE [LARGE SCALE GENOMIC DNA]</scope>
    <source>
        <strain evidence="2">CLIB89(W29)</strain>
    </source>
</reference>
<dbReference type="EMBL" id="CP017555">
    <property type="protein sequence ID" value="AOW03221.1"/>
    <property type="molecule type" value="Genomic_DNA"/>
</dbReference>
<evidence type="ECO:0000313" key="1">
    <source>
        <dbReference type="EMBL" id="AOW03221.1"/>
    </source>
</evidence>
<name>A0A1D8NC65_YARLL</name>
<organism evidence="1 2">
    <name type="scientific">Yarrowia lipolytica</name>
    <name type="common">Candida lipolytica</name>
    <dbReference type="NCBI Taxonomy" id="4952"/>
    <lineage>
        <taxon>Eukaryota</taxon>
        <taxon>Fungi</taxon>
        <taxon>Dikarya</taxon>
        <taxon>Ascomycota</taxon>
        <taxon>Saccharomycotina</taxon>
        <taxon>Dipodascomycetes</taxon>
        <taxon>Dipodascales</taxon>
        <taxon>Dipodascales incertae sedis</taxon>
        <taxon>Yarrowia</taxon>
    </lineage>
</organism>
<dbReference type="VEuPathDB" id="FungiDB:YALI1_C30058g"/>
<dbReference type="GeneID" id="94583147"/>
<gene>
    <name evidence="1" type="ORF">YALI1_C30058g</name>
</gene>
<dbReference type="RefSeq" id="XP_068138622.1">
    <property type="nucleotide sequence ID" value="XM_068282521.1"/>
</dbReference>
<dbReference type="AlphaFoldDB" id="A0A1D8NC65"/>